<sequence length="508" mass="57995">MMELSKPLQDEIFLIQEELKSAIQNHQILILRQKSNPENADIKPQLEQVQKHIRNLGESQKVLVAKVRSELAAKSLGINNVHHSKANEKSKRKINLNERSNFDHNSRSLLKPKPNNNKEVYSLKTERKDTLNSTHSLLKPSFDRERSLLKKKCVPKENHLPQKLKEQLPIQDSSSEENKTPYSSPRNNGNDSPRRLVINESNPDEESNWDFEEESPIPVKRPKVTLQTAPRPSSPVQPCKILDSDSNGSQDSLDTEFPSKYSDTKEDFLNSLGLVTNEKLIQVQSMKSERRRRRRKSSAQQMYWYTGLCDLTVLQKRKNTKYLSESQPSPPHVDKEDVEDEFKENDSQDSIDSMNNKYRICFICRQKGDTPLVSCNSCPTKFHQNCSTNCAPGLCPTCSHVGGNAEIRTSNSVTSDEVVARYLDNARYTEKLKQKQQLVKQNELLTSEFSELEDKAKSLSVSLVNQVTSVNQLNMLEEKVRNNIKILTDFVTAIQKPEIKPIPSVNIS</sequence>
<gene>
    <name evidence="2" type="ORF">g.14245</name>
</gene>
<evidence type="ECO:0000256" key="1">
    <source>
        <dbReference type="SAM" id="MobiDB-lite"/>
    </source>
</evidence>
<reference evidence="2" key="1">
    <citation type="submission" date="2015-12" db="EMBL/GenBank/DDBJ databases">
        <title>De novo transcriptome assembly of four potential Pierce s Disease insect vectors from Arizona vineyards.</title>
        <authorList>
            <person name="Tassone E.E."/>
        </authorList>
    </citation>
    <scope>NUCLEOTIDE SEQUENCE</scope>
</reference>
<feature type="region of interest" description="Disordered" evidence="1">
    <location>
        <begin position="84"/>
        <end position="262"/>
    </location>
</feature>
<feature type="compositionally biased region" description="Acidic residues" evidence="1">
    <location>
        <begin position="202"/>
        <end position="215"/>
    </location>
</feature>
<feature type="compositionally biased region" description="Basic and acidic residues" evidence="1">
    <location>
        <begin position="141"/>
        <end position="166"/>
    </location>
</feature>
<feature type="compositionally biased region" description="Acidic residues" evidence="1">
    <location>
        <begin position="336"/>
        <end position="349"/>
    </location>
</feature>
<feature type="compositionally biased region" description="Polar residues" evidence="1">
    <location>
        <begin position="180"/>
        <end position="191"/>
    </location>
</feature>
<accession>A0A1B6DE55</accession>
<dbReference type="EMBL" id="GEDC01013423">
    <property type="protein sequence ID" value="JAS23875.1"/>
    <property type="molecule type" value="Transcribed_RNA"/>
</dbReference>
<proteinExistence type="predicted"/>
<evidence type="ECO:0008006" key="3">
    <source>
        <dbReference type="Google" id="ProtNLM"/>
    </source>
</evidence>
<feature type="compositionally biased region" description="Polar residues" evidence="1">
    <location>
        <begin position="225"/>
        <end position="236"/>
    </location>
</feature>
<dbReference type="PANTHER" id="PTHR24102:SF28">
    <property type="entry name" value="PHD-TYPE DOMAIN-CONTAINING PROTEIN"/>
    <property type="match status" value="1"/>
</dbReference>
<dbReference type="SUPFAM" id="SSF57903">
    <property type="entry name" value="FYVE/PHD zinc finger"/>
    <property type="match status" value="1"/>
</dbReference>
<protein>
    <recommendedName>
        <fullName evidence="3">PHD-type domain-containing protein</fullName>
    </recommendedName>
</protein>
<name>A0A1B6DE55_9HEMI</name>
<dbReference type="AlphaFoldDB" id="A0A1B6DE55"/>
<dbReference type="InterPro" id="IPR013083">
    <property type="entry name" value="Znf_RING/FYVE/PHD"/>
</dbReference>
<dbReference type="PANTHER" id="PTHR24102">
    <property type="entry name" value="PHD FINGER PROTEIN"/>
    <property type="match status" value="1"/>
</dbReference>
<feature type="region of interest" description="Disordered" evidence="1">
    <location>
        <begin position="321"/>
        <end position="349"/>
    </location>
</feature>
<evidence type="ECO:0000313" key="2">
    <source>
        <dbReference type="EMBL" id="JAS23875.1"/>
    </source>
</evidence>
<organism evidence="2">
    <name type="scientific">Clastoptera arizonana</name>
    <name type="common">Arizona spittle bug</name>
    <dbReference type="NCBI Taxonomy" id="38151"/>
    <lineage>
        <taxon>Eukaryota</taxon>
        <taxon>Metazoa</taxon>
        <taxon>Ecdysozoa</taxon>
        <taxon>Arthropoda</taxon>
        <taxon>Hexapoda</taxon>
        <taxon>Insecta</taxon>
        <taxon>Pterygota</taxon>
        <taxon>Neoptera</taxon>
        <taxon>Paraneoptera</taxon>
        <taxon>Hemiptera</taxon>
        <taxon>Auchenorrhyncha</taxon>
        <taxon>Cercopoidea</taxon>
        <taxon>Clastopteridae</taxon>
        <taxon>Clastoptera</taxon>
    </lineage>
</organism>
<dbReference type="InterPro" id="IPR011011">
    <property type="entry name" value="Znf_FYVE_PHD"/>
</dbReference>
<dbReference type="Gene3D" id="3.30.40.10">
    <property type="entry name" value="Zinc/RING finger domain, C3HC4 (zinc finger)"/>
    <property type="match status" value="1"/>
</dbReference>